<dbReference type="PANTHER" id="PTHR45138">
    <property type="entry name" value="REGULATORY COMPONENTS OF SENSORY TRANSDUCTION SYSTEM"/>
    <property type="match status" value="1"/>
</dbReference>
<dbReference type="EMBL" id="JAKNRW010000002">
    <property type="protein sequence ID" value="MCK1789298.1"/>
    <property type="molecule type" value="Genomic_DNA"/>
</dbReference>
<proteinExistence type="predicted"/>
<feature type="domain" description="GGDEF" evidence="3">
    <location>
        <begin position="80"/>
        <end position="204"/>
    </location>
</feature>
<dbReference type="SUPFAM" id="SSF55073">
    <property type="entry name" value="Nucleotide cyclase"/>
    <property type="match status" value="1"/>
</dbReference>
<accession>A0ABT0EU88</accession>
<dbReference type="Gene3D" id="3.30.70.270">
    <property type="match status" value="1"/>
</dbReference>
<dbReference type="NCBIfam" id="TIGR00254">
    <property type="entry name" value="GGDEF"/>
    <property type="match status" value="1"/>
</dbReference>
<evidence type="ECO:0000256" key="1">
    <source>
        <dbReference type="ARBA" id="ARBA00012528"/>
    </source>
</evidence>
<dbReference type="Proteomes" id="UP001299876">
    <property type="component" value="Unassembled WGS sequence"/>
</dbReference>
<evidence type="ECO:0000313" key="5">
    <source>
        <dbReference type="Proteomes" id="UP001299876"/>
    </source>
</evidence>
<dbReference type="Pfam" id="PF00990">
    <property type="entry name" value="GGDEF"/>
    <property type="match status" value="1"/>
</dbReference>
<evidence type="ECO:0000256" key="2">
    <source>
        <dbReference type="ARBA" id="ARBA00034247"/>
    </source>
</evidence>
<dbReference type="EC" id="2.7.7.65" evidence="1"/>
<dbReference type="SMART" id="SM00267">
    <property type="entry name" value="GGDEF"/>
    <property type="match status" value="1"/>
</dbReference>
<dbReference type="InterPro" id="IPR000160">
    <property type="entry name" value="GGDEF_dom"/>
</dbReference>
<dbReference type="PANTHER" id="PTHR45138:SF9">
    <property type="entry name" value="DIGUANYLATE CYCLASE DGCM-RELATED"/>
    <property type="match status" value="1"/>
</dbReference>
<gene>
    <name evidence="4" type="ORF">L9059_03725</name>
</gene>
<evidence type="ECO:0000259" key="3">
    <source>
        <dbReference type="PROSITE" id="PS50887"/>
    </source>
</evidence>
<protein>
    <recommendedName>
        <fullName evidence="1">diguanylate cyclase</fullName>
        <ecNumber evidence="1">2.7.7.65</ecNumber>
    </recommendedName>
</protein>
<dbReference type="PROSITE" id="PS50887">
    <property type="entry name" value="GGDEF"/>
    <property type="match status" value="1"/>
</dbReference>
<dbReference type="InterPro" id="IPR043128">
    <property type="entry name" value="Rev_trsase/Diguanyl_cyclase"/>
</dbReference>
<dbReference type="CDD" id="cd01949">
    <property type="entry name" value="GGDEF"/>
    <property type="match status" value="1"/>
</dbReference>
<reference evidence="4 5" key="1">
    <citation type="submission" date="2022-02" db="EMBL/GenBank/DDBJ databases">
        <title>Comparative genomics of the first Antarctic Pseudomonas spp. capable of biotransforming 2,4,6-Trinitrotoluene.</title>
        <authorList>
            <person name="Cabrera M.A."/>
            <person name="Marquez S.L."/>
            <person name="Perez-Donoso J.M."/>
        </authorList>
    </citation>
    <scope>NUCLEOTIDE SEQUENCE [LARGE SCALE GENOMIC DNA]</scope>
    <source>
        <strain evidence="4 5">TNT19</strain>
    </source>
</reference>
<dbReference type="InterPro" id="IPR029787">
    <property type="entry name" value="Nucleotide_cyclase"/>
</dbReference>
<comment type="caution">
    <text evidence="4">The sequence shown here is derived from an EMBL/GenBank/DDBJ whole genome shotgun (WGS) entry which is preliminary data.</text>
</comment>
<comment type="catalytic activity">
    <reaction evidence="2">
        <text>2 GTP = 3',3'-c-di-GMP + 2 diphosphate</text>
        <dbReference type="Rhea" id="RHEA:24898"/>
        <dbReference type="ChEBI" id="CHEBI:33019"/>
        <dbReference type="ChEBI" id="CHEBI:37565"/>
        <dbReference type="ChEBI" id="CHEBI:58805"/>
        <dbReference type="EC" id="2.7.7.65"/>
    </reaction>
</comment>
<dbReference type="RefSeq" id="WP_247287790.1">
    <property type="nucleotide sequence ID" value="NZ_JAKNRW010000002.1"/>
</dbReference>
<evidence type="ECO:0000313" key="4">
    <source>
        <dbReference type="EMBL" id="MCK1789298.1"/>
    </source>
</evidence>
<organism evidence="4 5">
    <name type="scientific">Pseudomonas violetae</name>
    <dbReference type="NCBI Taxonomy" id="2915813"/>
    <lineage>
        <taxon>Bacteria</taxon>
        <taxon>Pseudomonadati</taxon>
        <taxon>Pseudomonadota</taxon>
        <taxon>Gammaproteobacteria</taxon>
        <taxon>Pseudomonadales</taxon>
        <taxon>Pseudomonadaceae</taxon>
        <taxon>Pseudomonas</taxon>
    </lineage>
</organism>
<name>A0ABT0EU88_9PSED</name>
<keyword evidence="5" id="KW-1185">Reference proteome</keyword>
<dbReference type="InterPro" id="IPR050469">
    <property type="entry name" value="Diguanylate_Cyclase"/>
</dbReference>
<sequence length="204" mass="23014">MVASGKPGKTGSIVEVRRGRKVLDIAVQDRERMRELAREFEQPLTAVQMASMDELTLLTNLHGFMVLAQLWLDACEQLEKPVSLLYFDLEYFRQINETYGRVEGDKALKTFADVLRVAFRESDVVGRVGGDEFAVLLTGSTAVEEAGIRARLQEMLNERIATAHRGYDICFSIEQMEFDPVVHKTVEGLMTAVDFARHQGAVRF</sequence>